<evidence type="ECO:0000313" key="1">
    <source>
        <dbReference type="EMBL" id="SVE46435.1"/>
    </source>
</evidence>
<accession>A0A383DQD2</accession>
<dbReference type="EMBL" id="UINC01219112">
    <property type="protein sequence ID" value="SVE46435.1"/>
    <property type="molecule type" value="Genomic_DNA"/>
</dbReference>
<sequence>GIEIDSRTKEGRFFGLISLLWLFLRRKVCSFNQFNVY</sequence>
<dbReference type="AlphaFoldDB" id="A0A383DQD2"/>
<reference evidence="1" key="1">
    <citation type="submission" date="2018-05" db="EMBL/GenBank/DDBJ databases">
        <authorList>
            <person name="Lanie J.A."/>
            <person name="Ng W.-L."/>
            <person name="Kazmierczak K.M."/>
            <person name="Andrzejewski T.M."/>
            <person name="Davidsen T.M."/>
            <person name="Wayne K.J."/>
            <person name="Tettelin H."/>
            <person name="Glass J.I."/>
            <person name="Rusch D."/>
            <person name="Podicherti R."/>
            <person name="Tsui H.-C.T."/>
            <person name="Winkler M.E."/>
        </authorList>
    </citation>
    <scope>NUCLEOTIDE SEQUENCE</scope>
</reference>
<feature type="non-terminal residue" evidence="1">
    <location>
        <position position="1"/>
    </location>
</feature>
<protein>
    <submittedName>
        <fullName evidence="1">Uncharacterized protein</fullName>
    </submittedName>
</protein>
<proteinExistence type="predicted"/>
<organism evidence="1">
    <name type="scientific">marine metagenome</name>
    <dbReference type="NCBI Taxonomy" id="408172"/>
    <lineage>
        <taxon>unclassified sequences</taxon>
        <taxon>metagenomes</taxon>
        <taxon>ecological metagenomes</taxon>
    </lineage>
</organism>
<gene>
    <name evidence="1" type="ORF">METZ01_LOCUS499289</name>
</gene>
<name>A0A383DQD2_9ZZZZ</name>